<evidence type="ECO:0000313" key="9">
    <source>
        <dbReference type="EMBL" id="KAF9605986.1"/>
    </source>
</evidence>
<accession>A0A835HUI9</accession>
<keyword evidence="5 8" id="KW-1133">Transmembrane helix</keyword>
<feature type="transmembrane region" description="Helical" evidence="8">
    <location>
        <begin position="306"/>
        <end position="326"/>
    </location>
</feature>
<protein>
    <submittedName>
        <fullName evidence="9">Uncharacterized protein</fullName>
    </submittedName>
</protein>
<dbReference type="EMBL" id="JADFTS010000005">
    <property type="protein sequence ID" value="KAF9605986.1"/>
    <property type="molecule type" value="Genomic_DNA"/>
</dbReference>
<evidence type="ECO:0000256" key="4">
    <source>
        <dbReference type="ARBA" id="ARBA00022692"/>
    </source>
</evidence>
<evidence type="ECO:0000256" key="7">
    <source>
        <dbReference type="SAM" id="MobiDB-lite"/>
    </source>
</evidence>
<comment type="similarity">
    <text evidence="3">Belongs to the PRA1 family.</text>
</comment>
<evidence type="ECO:0000256" key="2">
    <source>
        <dbReference type="ARBA" id="ARBA00004141"/>
    </source>
</evidence>
<dbReference type="GO" id="GO:0005794">
    <property type="term" value="C:Golgi apparatus"/>
    <property type="evidence" value="ECO:0007669"/>
    <property type="project" value="TreeGrafter"/>
</dbReference>
<organism evidence="9 10">
    <name type="scientific">Coptis chinensis</name>
    <dbReference type="NCBI Taxonomy" id="261450"/>
    <lineage>
        <taxon>Eukaryota</taxon>
        <taxon>Viridiplantae</taxon>
        <taxon>Streptophyta</taxon>
        <taxon>Embryophyta</taxon>
        <taxon>Tracheophyta</taxon>
        <taxon>Spermatophyta</taxon>
        <taxon>Magnoliopsida</taxon>
        <taxon>Ranunculales</taxon>
        <taxon>Ranunculaceae</taxon>
        <taxon>Coptidoideae</taxon>
        <taxon>Coptis</taxon>
    </lineage>
</organism>
<comment type="caution">
    <text evidence="9">The sequence shown here is derived from an EMBL/GenBank/DDBJ whole genome shotgun (WGS) entry which is preliminary data.</text>
</comment>
<gene>
    <name evidence="9" type="ORF">IFM89_021312</name>
</gene>
<dbReference type="PANTHER" id="PTHR19317">
    <property type="entry name" value="PRENYLATED RAB ACCEPTOR 1-RELATED"/>
    <property type="match status" value="1"/>
</dbReference>
<name>A0A835HUI9_9MAGN</name>
<dbReference type="Pfam" id="PF03208">
    <property type="entry name" value="PRA1"/>
    <property type="match status" value="1"/>
</dbReference>
<dbReference type="GO" id="GO:0005783">
    <property type="term" value="C:endoplasmic reticulum"/>
    <property type="evidence" value="ECO:0007669"/>
    <property type="project" value="UniProtKB-ARBA"/>
</dbReference>
<dbReference type="GO" id="GO:0016020">
    <property type="term" value="C:membrane"/>
    <property type="evidence" value="ECO:0007669"/>
    <property type="project" value="UniProtKB-SubCell"/>
</dbReference>
<reference evidence="9 10" key="1">
    <citation type="submission" date="2020-10" db="EMBL/GenBank/DDBJ databases">
        <title>The Coptis chinensis genome and diversification of protoberbering-type alkaloids.</title>
        <authorList>
            <person name="Wang B."/>
            <person name="Shu S."/>
            <person name="Song C."/>
            <person name="Liu Y."/>
        </authorList>
    </citation>
    <scope>NUCLEOTIDE SEQUENCE [LARGE SCALE GENOMIC DNA]</scope>
    <source>
        <strain evidence="9">HL-2020</strain>
        <tissue evidence="9">Leaf</tissue>
    </source>
</reference>
<dbReference type="Proteomes" id="UP000631114">
    <property type="component" value="Unassembled WGS sequence"/>
</dbReference>
<sequence length="451" mass="51404">MSNKSYATYTPPPPTSSSSSTSNYEFLTRAKERGQTILTTRKPWRELTDPTSFSRPYTFNEALVRLKRWFFLYFFRDEPIVVFNKVVDDRVVLFILSLVTIVALLFTHVWVNVLVSVVVGCFLVGLHGCFRGVDDLFLDENEVAEAAEDELVVQEELEVNDECSSVVVLYWFRGYAVLDFRLSFCIVGFLQLWMNWSFKGNKSAGVRISGIKAAYITPLMTDSGLQFLINYLSLDFDDDQAHVDEYVRAFCMYLMGVFFFPSGHSTINLGYLANFEHLHELGGIDFGGAIYCHLLRCLDRAYRQTGVVSSLQMGGFVILLELWTFFIRNGLSVLFKEGPAAYKAYYLRQMKTWNTSAGKQRELSKILDECSEFLLLTGYEGLHIYEGSVGTSSFYHPYTSMKFEPFLEQDAKRSPRESPRLVPLEILLGLKISTIIIEGGRDEEGDLEAES</sequence>
<feature type="transmembrane region" description="Helical" evidence="8">
    <location>
        <begin position="93"/>
        <end position="126"/>
    </location>
</feature>
<dbReference type="OrthoDB" id="63113at2759"/>
<evidence type="ECO:0000313" key="10">
    <source>
        <dbReference type="Proteomes" id="UP000631114"/>
    </source>
</evidence>
<keyword evidence="4 8" id="KW-0812">Transmembrane</keyword>
<feature type="transmembrane region" description="Helical" evidence="8">
    <location>
        <begin position="174"/>
        <end position="193"/>
    </location>
</feature>
<proteinExistence type="inferred from homology"/>
<dbReference type="InterPro" id="IPR004895">
    <property type="entry name" value="Prenylated_rab_accept_PRA1"/>
</dbReference>
<dbReference type="AlphaFoldDB" id="A0A835HUI9"/>
<evidence type="ECO:0000256" key="1">
    <source>
        <dbReference type="ARBA" id="ARBA00002501"/>
    </source>
</evidence>
<comment type="subcellular location">
    <subcellularLocation>
        <location evidence="2">Membrane</location>
        <topology evidence="2">Multi-pass membrane protein</topology>
    </subcellularLocation>
</comment>
<dbReference type="PANTHER" id="PTHR19317:SF84">
    <property type="entry name" value="PRA1 FAMILY PROTEIN"/>
    <property type="match status" value="1"/>
</dbReference>
<dbReference type="GO" id="GO:0016192">
    <property type="term" value="P:vesicle-mediated transport"/>
    <property type="evidence" value="ECO:0007669"/>
    <property type="project" value="TreeGrafter"/>
</dbReference>
<evidence type="ECO:0000256" key="6">
    <source>
        <dbReference type="ARBA" id="ARBA00023136"/>
    </source>
</evidence>
<keyword evidence="10" id="KW-1185">Reference proteome</keyword>
<evidence type="ECO:0000256" key="5">
    <source>
        <dbReference type="ARBA" id="ARBA00022989"/>
    </source>
</evidence>
<keyword evidence="6 8" id="KW-0472">Membrane</keyword>
<evidence type="ECO:0000256" key="3">
    <source>
        <dbReference type="ARBA" id="ARBA00006483"/>
    </source>
</evidence>
<evidence type="ECO:0000256" key="8">
    <source>
        <dbReference type="SAM" id="Phobius"/>
    </source>
</evidence>
<feature type="region of interest" description="Disordered" evidence="7">
    <location>
        <begin position="1"/>
        <end position="22"/>
    </location>
</feature>
<comment type="function">
    <text evidence="1">May be involved in both secretory and endocytic intracellular trafficking in the endosomal/prevacuolar compartments.</text>
</comment>